<dbReference type="PANTHER" id="PTHR30606:SF10">
    <property type="entry name" value="PHOSPHATIDYLINOSITOL MANNOSIDE ACYLTRANSFERASE"/>
    <property type="match status" value="1"/>
</dbReference>
<comment type="subcellular location">
    <subcellularLocation>
        <location evidence="1">Cell inner membrane</location>
    </subcellularLocation>
</comment>
<dbReference type="RefSeq" id="WP_321534678.1">
    <property type="nucleotide sequence ID" value="NZ_JARGDL010000002.1"/>
</dbReference>
<keyword evidence="2" id="KW-1003">Cell membrane</keyword>
<dbReference type="Pfam" id="PF03279">
    <property type="entry name" value="Lip_A_acyltrans"/>
    <property type="match status" value="1"/>
</dbReference>
<keyword evidence="8" id="KW-1185">Reference proteome</keyword>
<keyword evidence="3" id="KW-0997">Cell inner membrane</keyword>
<dbReference type="AlphaFoldDB" id="A0AAE3NZC9"/>
<evidence type="ECO:0000256" key="2">
    <source>
        <dbReference type="ARBA" id="ARBA00022475"/>
    </source>
</evidence>
<dbReference type="GO" id="GO:0016746">
    <property type="term" value="F:acyltransferase activity"/>
    <property type="evidence" value="ECO:0007669"/>
    <property type="project" value="UniProtKB-KW"/>
</dbReference>
<dbReference type="EMBL" id="JARGDL010000002">
    <property type="protein sequence ID" value="MDF1610912.1"/>
    <property type="molecule type" value="Genomic_DNA"/>
</dbReference>
<keyword evidence="5" id="KW-0472">Membrane</keyword>
<dbReference type="InterPro" id="IPR004960">
    <property type="entry name" value="LipA_acyltrans"/>
</dbReference>
<name>A0AAE3NZC9_9BACT</name>
<evidence type="ECO:0000256" key="1">
    <source>
        <dbReference type="ARBA" id="ARBA00004533"/>
    </source>
</evidence>
<evidence type="ECO:0000256" key="6">
    <source>
        <dbReference type="ARBA" id="ARBA00023315"/>
    </source>
</evidence>
<evidence type="ECO:0000256" key="3">
    <source>
        <dbReference type="ARBA" id="ARBA00022519"/>
    </source>
</evidence>
<evidence type="ECO:0000256" key="4">
    <source>
        <dbReference type="ARBA" id="ARBA00022679"/>
    </source>
</evidence>
<sequence>MFKEKVEFFFFNFFSFWIKLFGLKFARKIGKLLGTVLFYVLPIRKSTVLKNLAFAFPQKTKSELKSLAKKNYQSILITFFEFMYVPVSSKNEIMKLGDFENLPLINEISESNKGTILFSAHFGNWELGAIALGILIKKKLYVLAKKQSNTFVNNWLTKAREVHGNKMIWLGPSIRNIIEVLKSAGVVGIVADQRGPIDSPRINFFGRPTAFPIGSATIAAKTNANIIFLVIARKDDLSYEIIYEKVDNEKLSNETDKRALEINQLYANFIEKVVEQNPEQYFWMHNLWKY</sequence>
<dbReference type="GO" id="GO:0009247">
    <property type="term" value="P:glycolipid biosynthetic process"/>
    <property type="evidence" value="ECO:0007669"/>
    <property type="project" value="UniProtKB-ARBA"/>
</dbReference>
<keyword evidence="4" id="KW-0808">Transferase</keyword>
<evidence type="ECO:0000313" key="7">
    <source>
        <dbReference type="EMBL" id="MDF1610912.1"/>
    </source>
</evidence>
<dbReference type="PANTHER" id="PTHR30606">
    <property type="entry name" value="LIPID A BIOSYNTHESIS LAUROYL ACYLTRANSFERASE"/>
    <property type="match status" value="1"/>
</dbReference>
<evidence type="ECO:0000256" key="5">
    <source>
        <dbReference type="ARBA" id="ARBA00023136"/>
    </source>
</evidence>
<dbReference type="CDD" id="cd07984">
    <property type="entry name" value="LPLAT_LABLAT-like"/>
    <property type="match status" value="1"/>
</dbReference>
<proteinExistence type="predicted"/>
<keyword evidence="6 7" id="KW-0012">Acyltransferase</keyword>
<evidence type="ECO:0000313" key="8">
    <source>
        <dbReference type="Proteomes" id="UP001221302"/>
    </source>
</evidence>
<gene>
    <name evidence="7" type="ORF">P0M35_02005</name>
</gene>
<organism evidence="7 8">
    <name type="scientific">Stygiobacter electus</name>
    <dbReference type="NCBI Taxonomy" id="3032292"/>
    <lineage>
        <taxon>Bacteria</taxon>
        <taxon>Pseudomonadati</taxon>
        <taxon>Ignavibacteriota</taxon>
        <taxon>Ignavibacteria</taxon>
        <taxon>Ignavibacteriales</taxon>
        <taxon>Melioribacteraceae</taxon>
        <taxon>Stygiobacter</taxon>
    </lineage>
</organism>
<reference evidence="7" key="1">
    <citation type="submission" date="2023-03" db="EMBL/GenBank/DDBJ databases">
        <title>Stygiobacter electus gen. nov., sp. nov., facultatively anaerobic thermotolerant bacterium of the class Ignavibacteria from a well of Yessentuki mineral water deposit.</title>
        <authorList>
            <person name="Podosokorskaya O.A."/>
            <person name="Elcheninov A.G."/>
            <person name="Petrova N.F."/>
            <person name="Zavarzina D.G."/>
            <person name="Kublanov I.V."/>
            <person name="Merkel A.Y."/>
        </authorList>
    </citation>
    <scope>NUCLEOTIDE SEQUENCE</scope>
    <source>
        <strain evidence="7">09-Me</strain>
    </source>
</reference>
<accession>A0AAE3NZC9</accession>
<comment type="caution">
    <text evidence="7">The sequence shown here is derived from an EMBL/GenBank/DDBJ whole genome shotgun (WGS) entry which is preliminary data.</text>
</comment>
<dbReference type="GO" id="GO:0005886">
    <property type="term" value="C:plasma membrane"/>
    <property type="evidence" value="ECO:0007669"/>
    <property type="project" value="UniProtKB-SubCell"/>
</dbReference>
<dbReference type="Proteomes" id="UP001221302">
    <property type="component" value="Unassembled WGS sequence"/>
</dbReference>
<protein>
    <submittedName>
        <fullName evidence="7">Lysophospholipid acyltransferase family protein</fullName>
    </submittedName>
</protein>